<proteinExistence type="inferred from homology"/>
<keyword evidence="12" id="KW-1185">Reference proteome</keyword>
<evidence type="ECO:0000313" key="11">
    <source>
        <dbReference type="EMBL" id="GAK47186.1"/>
    </source>
</evidence>
<feature type="transmembrane region" description="Helical" evidence="8">
    <location>
        <begin position="53"/>
        <end position="75"/>
    </location>
</feature>
<organism evidence="11 12">
    <name type="scientific">Secundilactobacillus oryzae JCM 18671</name>
    <dbReference type="NCBI Taxonomy" id="1291743"/>
    <lineage>
        <taxon>Bacteria</taxon>
        <taxon>Bacillati</taxon>
        <taxon>Bacillota</taxon>
        <taxon>Bacilli</taxon>
        <taxon>Lactobacillales</taxon>
        <taxon>Lactobacillaceae</taxon>
        <taxon>Secundilactobacillus</taxon>
    </lineage>
</organism>
<evidence type="ECO:0000256" key="6">
    <source>
        <dbReference type="ARBA" id="ARBA00023136"/>
    </source>
</evidence>
<dbReference type="PROSITE" id="PS51779">
    <property type="entry name" value="POTRA"/>
    <property type="match status" value="1"/>
</dbReference>
<evidence type="ECO:0000256" key="8">
    <source>
        <dbReference type="HAMAP-Rule" id="MF_00912"/>
    </source>
</evidence>
<comment type="function">
    <text evidence="8">Cell division protein that may be involved in stabilizing or promoting the assembly of the division complex.</text>
</comment>
<keyword evidence="3 8" id="KW-0132">Cell division</keyword>
<dbReference type="InterPro" id="IPR050487">
    <property type="entry name" value="FtsQ_DivIB"/>
</dbReference>
<dbReference type="Gene3D" id="3.40.50.10960">
    <property type="match status" value="1"/>
</dbReference>
<comment type="similarity">
    <text evidence="8">Belongs to the FtsQ/DivIB family. DivIB subfamily.</text>
</comment>
<dbReference type="RefSeq" id="WP_034526168.1">
    <property type="nucleotide sequence ID" value="NZ_BBJM01000003.1"/>
</dbReference>
<evidence type="ECO:0000256" key="1">
    <source>
        <dbReference type="ARBA" id="ARBA00004370"/>
    </source>
</evidence>
<keyword evidence="5 8" id="KW-1133">Transmembrane helix</keyword>
<dbReference type="InterPro" id="IPR013685">
    <property type="entry name" value="POTRA_FtsQ_type"/>
</dbReference>
<dbReference type="GO" id="GO:0005886">
    <property type="term" value="C:plasma membrane"/>
    <property type="evidence" value="ECO:0007669"/>
    <property type="project" value="UniProtKB-SubCell"/>
</dbReference>
<dbReference type="eggNOG" id="COG1589">
    <property type="taxonomic scope" value="Bacteria"/>
</dbReference>
<evidence type="ECO:0000256" key="9">
    <source>
        <dbReference type="SAM" id="MobiDB-lite"/>
    </source>
</evidence>
<dbReference type="EMBL" id="BBJM01000003">
    <property type="protein sequence ID" value="GAK47186.1"/>
    <property type="molecule type" value="Genomic_DNA"/>
</dbReference>
<protein>
    <recommendedName>
        <fullName evidence="8">Cell division protein DivIB</fullName>
    </recommendedName>
</protein>
<feature type="domain" description="POTRA" evidence="10">
    <location>
        <begin position="79"/>
        <end position="150"/>
    </location>
</feature>
<dbReference type="PANTHER" id="PTHR37820">
    <property type="entry name" value="CELL DIVISION PROTEIN DIVIB"/>
    <property type="match status" value="1"/>
</dbReference>
<accession>A0A081BGL8</accession>
<feature type="region of interest" description="Disordered" evidence="9">
    <location>
        <begin position="1"/>
        <end position="33"/>
    </location>
</feature>
<dbReference type="GO" id="GO:0032153">
    <property type="term" value="C:cell division site"/>
    <property type="evidence" value="ECO:0007669"/>
    <property type="project" value="UniProtKB-UniRule"/>
</dbReference>
<gene>
    <name evidence="11" type="primary">ftsQ</name>
    <name evidence="8" type="synonym">divIB</name>
    <name evidence="11" type="ORF">LOSG293_030250</name>
</gene>
<evidence type="ECO:0000259" key="10">
    <source>
        <dbReference type="PROSITE" id="PS51779"/>
    </source>
</evidence>
<dbReference type="PANTHER" id="PTHR37820:SF1">
    <property type="entry name" value="CELL DIVISION PROTEIN FTSQ"/>
    <property type="match status" value="1"/>
</dbReference>
<dbReference type="Pfam" id="PF08478">
    <property type="entry name" value="POTRA_1"/>
    <property type="match status" value="1"/>
</dbReference>
<dbReference type="Proteomes" id="UP000028700">
    <property type="component" value="Unassembled WGS sequence"/>
</dbReference>
<keyword evidence="6 8" id="KW-0472">Membrane</keyword>
<keyword evidence="2 8" id="KW-1003">Cell membrane</keyword>
<dbReference type="Pfam" id="PF03799">
    <property type="entry name" value="FtsQ_DivIB_C"/>
    <property type="match status" value="1"/>
</dbReference>
<evidence type="ECO:0000256" key="2">
    <source>
        <dbReference type="ARBA" id="ARBA00022475"/>
    </source>
</evidence>
<comment type="caution">
    <text evidence="11">The sequence shown here is derived from an EMBL/GenBank/DDBJ whole genome shotgun (WGS) entry which is preliminary data.</text>
</comment>
<name>A0A081BGL8_9LACO</name>
<evidence type="ECO:0000256" key="3">
    <source>
        <dbReference type="ARBA" id="ARBA00022618"/>
    </source>
</evidence>
<dbReference type="InterPro" id="IPR026580">
    <property type="entry name" value="DivIB"/>
</dbReference>
<evidence type="ECO:0000313" key="12">
    <source>
        <dbReference type="Proteomes" id="UP000028700"/>
    </source>
</evidence>
<dbReference type="OrthoDB" id="1819027at2"/>
<dbReference type="InterPro" id="IPR034746">
    <property type="entry name" value="POTRA"/>
</dbReference>
<evidence type="ECO:0000256" key="5">
    <source>
        <dbReference type="ARBA" id="ARBA00022989"/>
    </source>
</evidence>
<dbReference type="InterPro" id="IPR005548">
    <property type="entry name" value="Cell_div_FtsQ/DivIB_C"/>
</dbReference>
<sequence length="277" mass="31668">MSRKTNQELTPWQKYQKQQKEQQRAQSSVFTKARPKRIGKKLSKLRKQQNWKLFWKMGSLIVIFGAALLFIIYLISPLSHIQSLKVSGNQALSDRSVLSSAGLKKGDAIFNVLGQEKALTQRARSKNVKIRSLQVSISHLNHVKVHITEYKTAAFLLHNNKYHVILESGVISKVGQKQPTGHYPIISRFKKQSTTHKMISQYNKLEKSVQQNISEIRFAPTKSNPMRVHLFMNDGNEVYATLTTLAKKMAYYNSISTEMKQNGVINLEVGAYSYPFK</sequence>
<evidence type="ECO:0000256" key="7">
    <source>
        <dbReference type="ARBA" id="ARBA00023306"/>
    </source>
</evidence>
<keyword evidence="7 8" id="KW-0131">Cell cycle</keyword>
<dbReference type="HAMAP" id="MF_00912">
    <property type="entry name" value="DivIB"/>
    <property type="match status" value="1"/>
</dbReference>
<comment type="subcellular location">
    <subcellularLocation>
        <location evidence="8">Cell membrane</location>
        <topology evidence="8">Single-pass type II membrane protein</topology>
    </subcellularLocation>
    <subcellularLocation>
        <location evidence="1">Membrane</location>
    </subcellularLocation>
    <text evidence="8">Localizes to the division septum.</text>
</comment>
<dbReference type="AlphaFoldDB" id="A0A081BGL8"/>
<keyword evidence="4 8" id="KW-0812">Transmembrane</keyword>
<reference evidence="11" key="1">
    <citation type="journal article" date="2014" name="Genome Announc.">
        <title>Draft Genome Sequence of Lactobacillus oryzae Strain SG293T.</title>
        <authorList>
            <person name="Tanizawa Y."/>
            <person name="Fujisawa T."/>
            <person name="Mochizuki T."/>
            <person name="Kaminuma E."/>
            <person name="Nakamura Y."/>
            <person name="Tohno M."/>
        </authorList>
    </citation>
    <scope>NUCLEOTIDE SEQUENCE [LARGE SCALE GENOMIC DNA]</scope>
    <source>
        <strain evidence="11">SG293</strain>
    </source>
</reference>
<dbReference type="GO" id="GO:0043093">
    <property type="term" value="P:FtsZ-dependent cytokinesis"/>
    <property type="evidence" value="ECO:0007669"/>
    <property type="project" value="UniProtKB-UniRule"/>
</dbReference>
<evidence type="ECO:0000256" key="4">
    <source>
        <dbReference type="ARBA" id="ARBA00022692"/>
    </source>
</evidence>
<dbReference type="STRING" id="1291743.LOSG293_030250"/>